<feature type="region of interest" description="Disordered" evidence="1">
    <location>
        <begin position="1"/>
        <end position="27"/>
    </location>
</feature>
<protein>
    <recommendedName>
        <fullName evidence="2">Protein kinase domain-containing protein</fullName>
    </recommendedName>
</protein>
<evidence type="ECO:0000256" key="1">
    <source>
        <dbReference type="SAM" id="MobiDB-lite"/>
    </source>
</evidence>
<dbReference type="SMART" id="SM00220">
    <property type="entry name" value="S_TKc"/>
    <property type="match status" value="1"/>
</dbReference>
<proteinExistence type="predicted"/>
<evidence type="ECO:0000313" key="3">
    <source>
        <dbReference type="EMBL" id="CAK9260725.1"/>
    </source>
</evidence>
<reference evidence="3" key="1">
    <citation type="submission" date="2024-02" db="EMBL/GenBank/DDBJ databases">
        <authorList>
            <consortium name="ELIXIR-Norway"/>
            <consortium name="Elixir Norway"/>
        </authorList>
    </citation>
    <scope>NUCLEOTIDE SEQUENCE</scope>
</reference>
<name>A0ABP0W579_9BRYO</name>
<gene>
    <name evidence="3" type="ORF">CSSPJE1EN1_LOCUS6203</name>
</gene>
<feature type="compositionally biased region" description="Polar residues" evidence="1">
    <location>
        <begin position="15"/>
        <end position="27"/>
    </location>
</feature>
<dbReference type="SUPFAM" id="SSF56112">
    <property type="entry name" value="Protein kinase-like (PK-like)"/>
    <property type="match status" value="1"/>
</dbReference>
<dbReference type="PROSITE" id="PS50011">
    <property type="entry name" value="PROTEIN_KINASE_DOM"/>
    <property type="match status" value="1"/>
</dbReference>
<organism evidence="3 4">
    <name type="scientific">Sphagnum jensenii</name>
    <dbReference type="NCBI Taxonomy" id="128206"/>
    <lineage>
        <taxon>Eukaryota</taxon>
        <taxon>Viridiplantae</taxon>
        <taxon>Streptophyta</taxon>
        <taxon>Embryophyta</taxon>
        <taxon>Bryophyta</taxon>
        <taxon>Sphagnophytina</taxon>
        <taxon>Sphagnopsida</taxon>
        <taxon>Sphagnales</taxon>
        <taxon>Sphagnaceae</taxon>
        <taxon>Sphagnum</taxon>
    </lineage>
</organism>
<dbReference type="Pfam" id="PF07714">
    <property type="entry name" value="PK_Tyr_Ser-Thr"/>
    <property type="match status" value="1"/>
</dbReference>
<dbReference type="InterPro" id="IPR051681">
    <property type="entry name" value="Ser/Thr_Kinases-Pseudokinases"/>
</dbReference>
<dbReference type="Proteomes" id="UP001497444">
    <property type="component" value="Chromosome 13"/>
</dbReference>
<dbReference type="PANTHER" id="PTHR44329">
    <property type="entry name" value="SERINE/THREONINE-PROTEIN KINASE TNNI3K-RELATED"/>
    <property type="match status" value="1"/>
</dbReference>
<dbReference type="InterPro" id="IPR011009">
    <property type="entry name" value="Kinase-like_dom_sf"/>
</dbReference>
<keyword evidence="4" id="KW-1185">Reference proteome</keyword>
<dbReference type="EMBL" id="OZ020108">
    <property type="protein sequence ID" value="CAK9260725.1"/>
    <property type="molecule type" value="Genomic_DNA"/>
</dbReference>
<accession>A0ABP0W579</accession>
<sequence length="690" mass="77475">MANTGNRDSLELNEESASTRQGTRFNSPITQEFQELEGEEITLVELTSYGSAPEEHWTELAKDPQDEDFVMVKESSSEVQLMDLHLSEKIAEGGQANVFFAYCGKFSTPLVVKRLKSGQVDLLKLRRRMDKVMTLVRERSSAICRVMAVGKDNLGKVWILMERMGGDLRNLIDHGVRYAGYVGDDGRMHYVKDGQMPFDYIDTIKMMMEIAGGMEDLHSCGLIHRDLKAANILVTTLSLNPGHGEVIGLEQALESLYFYVKVGDYESSDGIEGTGFWRPPEVLQALKDGTKPVWSCEGDVYSFAMLCYELLTGRIPFGEHRLSDYDVVLSGQRPELPAHVNSRMRNLLHRCWQTEPQKRPGWTAIIEYLKDEFQLHQLSVRNPGLYRRLKRIPEVERPSMESSTDIEDQSAGSSSTGLLASYMEFCEGIESQNATSSSTGLLEMEGLGQGRINCHGHKWDLSGFIPGREPPKLVAPCQVETLDQASAQKASNLLNELFSIRVDPQNVNTFLEKLIAVLQNRVVGKLAAIWEEGGAKRVITFSKERVQKTRATKVALFWKVSANRGINVATLLKELFEVLKKRKAMKAAIFSQAKKLIKAFHAAVKQDIALESPGWSNMIPRGIWITTGGIRRQIWMTIAANFKQNVLANVLCGCKLLVLGEKEETSYLSVLKVLGRWLQSLRKQLTRAHL</sequence>
<dbReference type="InterPro" id="IPR008271">
    <property type="entry name" value="Ser/Thr_kinase_AS"/>
</dbReference>
<dbReference type="InterPro" id="IPR000719">
    <property type="entry name" value="Prot_kinase_dom"/>
</dbReference>
<dbReference type="InterPro" id="IPR001245">
    <property type="entry name" value="Ser-Thr/Tyr_kinase_cat_dom"/>
</dbReference>
<evidence type="ECO:0000259" key="2">
    <source>
        <dbReference type="PROSITE" id="PS50011"/>
    </source>
</evidence>
<dbReference type="Gene3D" id="1.10.510.10">
    <property type="entry name" value="Transferase(Phosphotransferase) domain 1"/>
    <property type="match status" value="1"/>
</dbReference>
<evidence type="ECO:0000313" key="4">
    <source>
        <dbReference type="Proteomes" id="UP001497444"/>
    </source>
</evidence>
<dbReference type="PROSITE" id="PS00108">
    <property type="entry name" value="PROTEIN_KINASE_ST"/>
    <property type="match status" value="1"/>
</dbReference>
<feature type="domain" description="Protein kinase" evidence="2">
    <location>
        <begin position="84"/>
        <end position="374"/>
    </location>
</feature>
<dbReference type="PANTHER" id="PTHR44329:SF260">
    <property type="entry name" value="PROTEIN KINASE DOMAIN-CONTAINING PROTEIN"/>
    <property type="match status" value="1"/>
</dbReference>